<sequence length="120" mass="14520">MEIIHSYAKQLRRELTTEERHLWYLLRGRRFSRYKFRRQHPIGNYIVDFACCEAHLVIELDGGQHDERAQYDRQRTAWLNAKGWEVIRFWNNELWSNEEAVLDQLLEVLQTLLPSPRPSP</sequence>
<proteinExistence type="predicted"/>
<gene>
    <name evidence="2" type="ORF">NCTC11967_04376</name>
</gene>
<protein>
    <submittedName>
        <fullName evidence="2">Protein of uncharacterized function (DUF559)</fullName>
    </submittedName>
</protein>
<evidence type="ECO:0000259" key="1">
    <source>
        <dbReference type="Pfam" id="PF04480"/>
    </source>
</evidence>
<dbReference type="PANTHER" id="PTHR38590">
    <property type="entry name" value="BLL0828 PROTEIN"/>
    <property type="match status" value="1"/>
</dbReference>
<dbReference type="InterPro" id="IPR047216">
    <property type="entry name" value="Endonuclease_DUF559_bact"/>
</dbReference>
<reference evidence="2 3" key="1">
    <citation type="submission" date="2018-06" db="EMBL/GenBank/DDBJ databases">
        <authorList>
            <consortium name="Pathogen Informatics"/>
            <person name="Doyle S."/>
        </authorList>
    </citation>
    <scope>NUCLEOTIDE SEQUENCE [LARGE SCALE GENOMIC DNA]</scope>
    <source>
        <strain evidence="2 3">NCTC11967</strain>
    </source>
</reference>
<evidence type="ECO:0000313" key="2">
    <source>
        <dbReference type="EMBL" id="SQA65347.1"/>
    </source>
</evidence>
<dbReference type="CDD" id="cd01038">
    <property type="entry name" value="Endonuclease_DUF559"/>
    <property type="match status" value="1"/>
</dbReference>
<accession>A0AB38G2N6</accession>
<dbReference type="Proteomes" id="UP000251313">
    <property type="component" value="Unassembled WGS sequence"/>
</dbReference>
<evidence type="ECO:0000313" key="3">
    <source>
        <dbReference type="Proteomes" id="UP000251313"/>
    </source>
</evidence>
<dbReference type="AlphaFoldDB" id="A0AB38G2N6"/>
<name>A0AB38G2N6_9ENTR</name>
<dbReference type="Pfam" id="PF04480">
    <property type="entry name" value="DUF559"/>
    <property type="match status" value="1"/>
</dbReference>
<feature type="domain" description="DUF559" evidence="1">
    <location>
        <begin position="5"/>
        <end position="110"/>
    </location>
</feature>
<dbReference type="RefSeq" id="WP_112471491.1">
    <property type="nucleotide sequence ID" value="NZ_DAMADI010000004.1"/>
</dbReference>
<dbReference type="SUPFAM" id="SSF52980">
    <property type="entry name" value="Restriction endonuclease-like"/>
    <property type="match status" value="1"/>
</dbReference>
<dbReference type="InterPro" id="IPR007569">
    <property type="entry name" value="DUF559"/>
</dbReference>
<dbReference type="InterPro" id="IPR011335">
    <property type="entry name" value="Restrct_endonuc-II-like"/>
</dbReference>
<dbReference type="PANTHER" id="PTHR38590:SF1">
    <property type="entry name" value="BLL0828 PROTEIN"/>
    <property type="match status" value="1"/>
</dbReference>
<comment type="caution">
    <text evidence="2">The sequence shown here is derived from an EMBL/GenBank/DDBJ whole genome shotgun (WGS) entry which is preliminary data.</text>
</comment>
<dbReference type="EMBL" id="UAVL01000021">
    <property type="protein sequence ID" value="SQA65347.1"/>
    <property type="molecule type" value="Genomic_DNA"/>
</dbReference>
<dbReference type="Gene3D" id="3.40.960.10">
    <property type="entry name" value="VSR Endonuclease"/>
    <property type="match status" value="1"/>
</dbReference>
<organism evidence="2 3">
    <name type="scientific">Yokenella regensburgei</name>
    <dbReference type="NCBI Taxonomy" id="158877"/>
    <lineage>
        <taxon>Bacteria</taxon>
        <taxon>Pseudomonadati</taxon>
        <taxon>Pseudomonadota</taxon>
        <taxon>Gammaproteobacteria</taxon>
        <taxon>Enterobacterales</taxon>
        <taxon>Enterobacteriaceae</taxon>
        <taxon>Yokenella</taxon>
    </lineage>
</organism>